<keyword evidence="2" id="KW-1185">Reference proteome</keyword>
<sequence length="37" mass="4458">LFCSEFHGKIKKIEQYQYEIDKLNRIIIHSQHVNTSP</sequence>
<accession>A0A5E4PKK2</accession>
<protein>
    <submittedName>
        <fullName evidence="1">Uncharacterized protein</fullName>
    </submittedName>
</protein>
<dbReference type="EMBL" id="FZQP02000003">
    <property type="protein sequence ID" value="VVC86440.1"/>
    <property type="molecule type" value="Genomic_DNA"/>
</dbReference>
<evidence type="ECO:0000313" key="2">
    <source>
        <dbReference type="Proteomes" id="UP000324832"/>
    </source>
</evidence>
<organism evidence="1 2">
    <name type="scientific">Leptidea sinapis</name>
    <dbReference type="NCBI Taxonomy" id="189913"/>
    <lineage>
        <taxon>Eukaryota</taxon>
        <taxon>Metazoa</taxon>
        <taxon>Ecdysozoa</taxon>
        <taxon>Arthropoda</taxon>
        <taxon>Hexapoda</taxon>
        <taxon>Insecta</taxon>
        <taxon>Pterygota</taxon>
        <taxon>Neoptera</taxon>
        <taxon>Endopterygota</taxon>
        <taxon>Lepidoptera</taxon>
        <taxon>Glossata</taxon>
        <taxon>Ditrysia</taxon>
        <taxon>Papilionoidea</taxon>
        <taxon>Pieridae</taxon>
        <taxon>Dismorphiinae</taxon>
        <taxon>Leptidea</taxon>
    </lineage>
</organism>
<proteinExistence type="predicted"/>
<evidence type="ECO:0000313" key="1">
    <source>
        <dbReference type="EMBL" id="VVC86440.1"/>
    </source>
</evidence>
<feature type="non-terminal residue" evidence="1">
    <location>
        <position position="1"/>
    </location>
</feature>
<dbReference type="Proteomes" id="UP000324832">
    <property type="component" value="Unassembled WGS sequence"/>
</dbReference>
<gene>
    <name evidence="1" type="ORF">LSINAPIS_LOCUS265</name>
</gene>
<name>A0A5E4PKK2_9NEOP</name>
<dbReference type="AlphaFoldDB" id="A0A5E4PKK2"/>
<reference evidence="1 2" key="1">
    <citation type="submission" date="2017-07" db="EMBL/GenBank/DDBJ databases">
        <authorList>
            <person name="Talla V."/>
            <person name="Backstrom N."/>
        </authorList>
    </citation>
    <scope>NUCLEOTIDE SEQUENCE [LARGE SCALE GENOMIC DNA]</scope>
</reference>